<keyword evidence="2" id="KW-1185">Reference proteome</keyword>
<dbReference type="PANTHER" id="PTHR33983:SF19">
    <property type="match status" value="1"/>
</dbReference>
<organism evidence="1 2">
    <name type="scientific">Salix dunnii</name>
    <dbReference type="NCBI Taxonomy" id="1413687"/>
    <lineage>
        <taxon>Eukaryota</taxon>
        <taxon>Viridiplantae</taxon>
        <taxon>Streptophyta</taxon>
        <taxon>Embryophyta</taxon>
        <taxon>Tracheophyta</taxon>
        <taxon>Spermatophyta</taxon>
        <taxon>Magnoliopsida</taxon>
        <taxon>eudicotyledons</taxon>
        <taxon>Gunneridae</taxon>
        <taxon>Pentapetalae</taxon>
        <taxon>rosids</taxon>
        <taxon>fabids</taxon>
        <taxon>Malpighiales</taxon>
        <taxon>Salicaceae</taxon>
        <taxon>Saliceae</taxon>
        <taxon>Salix</taxon>
    </lineage>
</organism>
<evidence type="ECO:0000313" key="1">
    <source>
        <dbReference type="EMBL" id="KAF9665701.1"/>
    </source>
</evidence>
<accession>A0A835JA23</accession>
<name>A0A835JA23_9ROSI</name>
<dbReference type="EMBL" id="JADGMS010000016">
    <property type="protein sequence ID" value="KAF9665701.1"/>
    <property type="molecule type" value="Genomic_DNA"/>
</dbReference>
<dbReference type="AlphaFoldDB" id="A0A835JA23"/>
<gene>
    <name evidence="1" type="ORF">SADUNF_Sadunf16G0151000</name>
</gene>
<protein>
    <submittedName>
        <fullName evidence="1">Uncharacterized protein</fullName>
    </submittedName>
</protein>
<proteinExistence type="predicted"/>
<evidence type="ECO:0000313" key="2">
    <source>
        <dbReference type="Proteomes" id="UP000657918"/>
    </source>
</evidence>
<comment type="caution">
    <text evidence="1">The sequence shown here is derived from an EMBL/GenBank/DDBJ whole genome shotgun (WGS) entry which is preliminary data.</text>
</comment>
<dbReference type="PANTHER" id="PTHR33983">
    <property type="entry name" value="OS07G0185900 PROTEIN"/>
    <property type="match status" value="1"/>
</dbReference>
<dbReference type="OrthoDB" id="747111at2759"/>
<dbReference type="Proteomes" id="UP000657918">
    <property type="component" value="Chromosome 16"/>
</dbReference>
<reference evidence="1 2" key="1">
    <citation type="submission" date="2020-10" db="EMBL/GenBank/DDBJ databases">
        <title>Plant Genome Project.</title>
        <authorList>
            <person name="Zhang R.-G."/>
        </authorList>
    </citation>
    <scope>NUCLEOTIDE SEQUENCE [LARGE SCALE GENOMIC DNA]</scope>
    <source>
        <strain evidence="1">FAFU-HL-1</strain>
        <tissue evidence="1">Leaf</tissue>
    </source>
</reference>
<sequence length="75" mass="8372">MGKYTEILDAGIRIASRFHSHCPQTARMYYHPPNNADIHATTTTPPPAVSAIERQSRGRLDDFGGGSADRFWSRI</sequence>